<protein>
    <submittedName>
        <fullName evidence="2">Methyltransferase domain-containing protein</fullName>
    </submittedName>
    <submittedName>
        <fullName evidence="1">S-adenosyl-L-methionine-dependent methyltransferase</fullName>
        <ecNumber evidence="1">2.1.1.-</ecNumber>
    </submittedName>
</protein>
<dbReference type="CDD" id="cd02440">
    <property type="entry name" value="AdoMet_MTases"/>
    <property type="match status" value="1"/>
</dbReference>
<evidence type="ECO:0000313" key="4">
    <source>
        <dbReference type="Proteomes" id="UP000297598"/>
    </source>
</evidence>
<reference evidence="1 3" key="1">
    <citation type="submission" date="2018-06" db="EMBL/GenBank/DDBJ databases">
        <authorList>
            <consortium name="Pathogen Informatics"/>
            <person name="Doyle S."/>
        </authorList>
    </citation>
    <scope>NUCLEOTIDE SEQUENCE [LARGE SCALE GENOMIC DNA]</scope>
    <source>
        <strain evidence="1 3">NCTC13830</strain>
    </source>
</reference>
<keyword evidence="1" id="KW-0808">Transferase</keyword>
<dbReference type="Gene3D" id="3.40.50.150">
    <property type="entry name" value="Vaccinia Virus protein VP39"/>
    <property type="match status" value="1"/>
</dbReference>
<dbReference type="SUPFAM" id="SSF53335">
    <property type="entry name" value="S-adenosyl-L-methionine-dependent methyltransferases"/>
    <property type="match status" value="1"/>
</dbReference>
<dbReference type="EC" id="2.1.1.-" evidence="1"/>
<dbReference type="OrthoDB" id="146133at2"/>
<evidence type="ECO:0000313" key="2">
    <source>
        <dbReference type="EMBL" id="TGE15892.1"/>
    </source>
</evidence>
<dbReference type="Proteomes" id="UP000254047">
    <property type="component" value="Unassembled WGS sequence"/>
</dbReference>
<organism evidence="1 3">
    <name type="scientific">Staphylococcus petrasii</name>
    <dbReference type="NCBI Taxonomy" id="1276936"/>
    <lineage>
        <taxon>Bacteria</taxon>
        <taxon>Bacillati</taxon>
        <taxon>Bacillota</taxon>
        <taxon>Bacilli</taxon>
        <taxon>Bacillales</taxon>
        <taxon>Staphylococcaceae</taxon>
        <taxon>Staphylococcus</taxon>
    </lineage>
</organism>
<evidence type="ECO:0000313" key="3">
    <source>
        <dbReference type="Proteomes" id="UP000254047"/>
    </source>
</evidence>
<reference evidence="2 4" key="2">
    <citation type="submission" date="2019-04" db="EMBL/GenBank/DDBJ databases">
        <title>Genomic characterization of Staphylococcus petrasii strains.</title>
        <authorList>
            <person name="Vrbovska V."/>
            <person name="Kovarovic V."/>
            <person name="Maslanova I."/>
            <person name="Indrakova A."/>
            <person name="Petras P."/>
            <person name="Sedo O."/>
            <person name="Svec P."/>
            <person name="Fisarova L."/>
            <person name="Sedlacek I."/>
            <person name="Doskar J."/>
            <person name="Pantucek R."/>
        </authorList>
    </citation>
    <scope>NUCLEOTIDE SEQUENCE [LARGE SCALE GENOMIC DNA]</scope>
    <source>
        <strain evidence="2 4">P5404</strain>
    </source>
</reference>
<dbReference type="Pfam" id="PF13489">
    <property type="entry name" value="Methyltransf_23"/>
    <property type="match status" value="1"/>
</dbReference>
<dbReference type="PANTHER" id="PTHR43667">
    <property type="entry name" value="CYCLOPROPANE-FATTY-ACYL-PHOSPHOLIPID SYNTHASE"/>
    <property type="match status" value="1"/>
</dbReference>
<proteinExistence type="predicted"/>
<dbReference type="InterPro" id="IPR050723">
    <property type="entry name" value="CFA/CMAS"/>
</dbReference>
<dbReference type="EMBL" id="UHDO01000001">
    <property type="protein sequence ID" value="SUM42616.1"/>
    <property type="molecule type" value="Genomic_DNA"/>
</dbReference>
<dbReference type="InterPro" id="IPR029063">
    <property type="entry name" value="SAM-dependent_MTases_sf"/>
</dbReference>
<accession>A0A380FWJ4</accession>
<dbReference type="PANTHER" id="PTHR43667:SF2">
    <property type="entry name" value="FATTY ACID C-METHYL TRANSFERASE"/>
    <property type="match status" value="1"/>
</dbReference>
<keyword evidence="4" id="KW-1185">Reference proteome</keyword>
<dbReference type="RefSeq" id="WP_103297156.1">
    <property type="nucleotide sequence ID" value="NZ_PPQT01000011.1"/>
</dbReference>
<gene>
    <name evidence="2" type="ORF">BJR09_10570</name>
    <name evidence="1" type="ORF">NCTC13830_00135</name>
</gene>
<dbReference type="Proteomes" id="UP000297598">
    <property type="component" value="Unassembled WGS sequence"/>
</dbReference>
<dbReference type="AlphaFoldDB" id="A0A380FWJ4"/>
<dbReference type="GO" id="GO:0008168">
    <property type="term" value="F:methyltransferase activity"/>
    <property type="evidence" value="ECO:0007669"/>
    <property type="project" value="UniProtKB-KW"/>
</dbReference>
<evidence type="ECO:0000313" key="1">
    <source>
        <dbReference type="EMBL" id="SUM42616.1"/>
    </source>
</evidence>
<dbReference type="GO" id="GO:0032259">
    <property type="term" value="P:methylation"/>
    <property type="evidence" value="ECO:0007669"/>
    <property type="project" value="UniProtKB-KW"/>
</dbReference>
<keyword evidence="1" id="KW-0489">Methyltransferase</keyword>
<dbReference type="EMBL" id="SRLS01000018">
    <property type="protein sequence ID" value="TGE15892.1"/>
    <property type="molecule type" value="Genomic_DNA"/>
</dbReference>
<name>A0A380FWJ4_9STAP</name>
<sequence>MTKSYEVWWQKGDETDDDMARDHQEAWERTRQLLDSSDIEGKTILDVGCNQGGFLRQLYDKIQFKAGVGIDLARLSLEKAETLKGQRPLSYFLTDKPQDTAYTYDTAVSTSVLYLIEDVPQHAQDLKEVLKPGGVYYATFADLTHNPSRQFMDDTINKYGATPSQNHSLKHIVDSFVEAGFEVAVMKEPVPDVIDLTHYSDFYLTPNDYLRTLYEESFLIKARLKEGTGE</sequence>